<dbReference type="InterPro" id="IPR052969">
    <property type="entry name" value="Thr-specific_kinase-like"/>
</dbReference>
<keyword evidence="6" id="KW-1185">Reference proteome</keyword>
<name>A0A914Y6Z4_9BILA</name>
<dbReference type="InterPro" id="IPR036465">
    <property type="entry name" value="vWFA_dom_sf"/>
</dbReference>
<dbReference type="InterPro" id="IPR036875">
    <property type="entry name" value="Znf_CCHC_sf"/>
</dbReference>
<dbReference type="InterPro" id="IPR001878">
    <property type="entry name" value="Znf_CCHC"/>
</dbReference>
<feature type="domain" description="CCHC-type" evidence="5">
    <location>
        <begin position="219"/>
        <end position="234"/>
    </location>
</feature>
<dbReference type="Pfam" id="PF25106">
    <property type="entry name" value="VWA_4"/>
    <property type="match status" value="1"/>
</dbReference>
<dbReference type="Gene3D" id="4.10.60.10">
    <property type="entry name" value="Zinc finger, CCHC-type"/>
    <property type="match status" value="1"/>
</dbReference>
<organism evidence="6 7">
    <name type="scientific">Panagrolaimus superbus</name>
    <dbReference type="NCBI Taxonomy" id="310955"/>
    <lineage>
        <taxon>Eukaryota</taxon>
        <taxon>Metazoa</taxon>
        <taxon>Ecdysozoa</taxon>
        <taxon>Nematoda</taxon>
        <taxon>Chromadorea</taxon>
        <taxon>Rhabditida</taxon>
        <taxon>Tylenchina</taxon>
        <taxon>Panagrolaimomorpha</taxon>
        <taxon>Panagrolaimoidea</taxon>
        <taxon>Panagrolaimidae</taxon>
        <taxon>Panagrolaimus</taxon>
    </lineage>
</organism>
<sequence length="498" mass="56093">MDNNDKCKRCGGIPHKLDSCPAKDYYCHICGKTGHYLEFCILPINDEQASKTPSLNNEKSKGGCKHCGTTHAYRNCPAHNSKCIECHGRGHFSQFCQSLKQGSSKNSLTPQKNRSETSTPVTSPPMGTFKRRDSGSTSSSKSIIKEKPTPNKAAGSTPAALKKKCNKCGTLHEPNKCPAKNEYCTICKKNEHFEEFCIFKDINKHRKADPPSNTKKKAECKKCGKIHSFGDCPAKNEYCKNCHLQGHFTQCCRISTPENIGKYYDITVDLKGANEEWKRDEQNALCRYIFTAAKEEYGKNASGPVLEKRKQKAIEIRLKQINETSKEQKKARNLELCFLVDATGSMKNHIVGVKKYINDIVDAVIQPQANMCQYGWADNVRLAFVGYRDFGDVKQFECLNNGKFTESIKDFKEFCDKLEASGRGDDAEDVFGGLDKALSLDWNNEYGTKVIYHIADAPCHGKKYHNLKKGDDKFYDLGHPNGLTDKRLFSKLLMHNRL</sequence>
<dbReference type="PANTHER" id="PTHR47763:SF4">
    <property type="entry name" value="ALPHA-PROTEIN KINASE VWKA"/>
    <property type="match status" value="1"/>
</dbReference>
<dbReference type="SMART" id="SM00343">
    <property type="entry name" value="ZnF_C2HC"/>
    <property type="match status" value="6"/>
</dbReference>
<keyword evidence="3" id="KW-0732">Signal</keyword>
<feature type="domain" description="CCHC-type" evidence="5">
    <location>
        <begin position="238"/>
        <end position="254"/>
    </location>
</feature>
<feature type="domain" description="CCHC-type" evidence="5">
    <location>
        <begin position="26"/>
        <end position="42"/>
    </location>
</feature>
<feature type="domain" description="CCHC-type" evidence="5">
    <location>
        <begin position="82"/>
        <end position="98"/>
    </location>
</feature>
<accession>A0A914Y6Z4</accession>
<dbReference type="GO" id="GO:0019899">
    <property type="term" value="F:enzyme binding"/>
    <property type="evidence" value="ECO:0007669"/>
    <property type="project" value="UniProtKB-ARBA"/>
</dbReference>
<dbReference type="SUPFAM" id="SSF53300">
    <property type="entry name" value="vWA-like"/>
    <property type="match status" value="1"/>
</dbReference>
<evidence type="ECO:0000313" key="6">
    <source>
        <dbReference type="Proteomes" id="UP000887577"/>
    </source>
</evidence>
<feature type="region of interest" description="Disordered" evidence="4">
    <location>
        <begin position="103"/>
        <end position="157"/>
    </location>
</feature>
<evidence type="ECO:0000259" key="5">
    <source>
        <dbReference type="SMART" id="SM00343"/>
    </source>
</evidence>
<dbReference type="Gene3D" id="3.40.50.410">
    <property type="entry name" value="von Willebrand factor, type A domain"/>
    <property type="match status" value="1"/>
</dbReference>
<dbReference type="WBParaSite" id="PSU_v2.g15981.t1">
    <property type="protein sequence ID" value="PSU_v2.g15981.t1"/>
    <property type="gene ID" value="PSU_v2.g15981"/>
</dbReference>
<reference evidence="7" key="1">
    <citation type="submission" date="2022-11" db="UniProtKB">
        <authorList>
            <consortium name="WormBaseParasite"/>
        </authorList>
    </citation>
    <scope>IDENTIFICATION</scope>
</reference>
<dbReference type="InterPro" id="IPR056861">
    <property type="entry name" value="HMCN1-like_VWA"/>
</dbReference>
<evidence type="ECO:0000256" key="3">
    <source>
        <dbReference type="ARBA" id="ARBA00022729"/>
    </source>
</evidence>
<feature type="compositionally biased region" description="Polar residues" evidence="4">
    <location>
        <begin position="103"/>
        <end position="121"/>
    </location>
</feature>
<feature type="domain" description="CCHC-type" evidence="5">
    <location>
        <begin position="6"/>
        <end position="22"/>
    </location>
</feature>
<dbReference type="GO" id="GO:0008270">
    <property type="term" value="F:zinc ion binding"/>
    <property type="evidence" value="ECO:0007669"/>
    <property type="project" value="InterPro"/>
</dbReference>
<dbReference type="PANTHER" id="PTHR47763">
    <property type="entry name" value="ALPHA-PROTEIN KINASE VWKA"/>
    <property type="match status" value="1"/>
</dbReference>
<dbReference type="GO" id="GO:0003676">
    <property type="term" value="F:nucleic acid binding"/>
    <property type="evidence" value="ECO:0007669"/>
    <property type="project" value="InterPro"/>
</dbReference>
<proteinExistence type="predicted"/>
<evidence type="ECO:0000256" key="1">
    <source>
        <dbReference type="ARBA" id="ARBA00004613"/>
    </source>
</evidence>
<evidence type="ECO:0000256" key="4">
    <source>
        <dbReference type="SAM" id="MobiDB-lite"/>
    </source>
</evidence>
<dbReference type="AlphaFoldDB" id="A0A914Y6Z4"/>
<comment type="subcellular location">
    <subcellularLocation>
        <location evidence="1">Secreted</location>
    </subcellularLocation>
</comment>
<dbReference type="Proteomes" id="UP000887577">
    <property type="component" value="Unplaced"/>
</dbReference>
<evidence type="ECO:0000313" key="7">
    <source>
        <dbReference type="WBParaSite" id="PSU_v2.g15981.t1"/>
    </source>
</evidence>
<evidence type="ECO:0000256" key="2">
    <source>
        <dbReference type="ARBA" id="ARBA00022525"/>
    </source>
</evidence>
<protein>
    <submittedName>
        <fullName evidence="7">CCHC-type domain-containing protein</fullName>
    </submittedName>
</protein>
<keyword evidence="2" id="KW-0964">Secreted</keyword>
<dbReference type="SUPFAM" id="SSF57756">
    <property type="entry name" value="Retrovirus zinc finger-like domains"/>
    <property type="match status" value="1"/>
</dbReference>
<feature type="domain" description="CCHC-type" evidence="5">
    <location>
        <begin position="183"/>
        <end position="199"/>
    </location>
</feature>